<accession>A0AAX1L9Y2</accession>
<organism evidence="2 3">
    <name type="scientific">Corynebacterium glucuronolyticum</name>
    <dbReference type="NCBI Taxonomy" id="39791"/>
    <lineage>
        <taxon>Bacteria</taxon>
        <taxon>Bacillati</taxon>
        <taxon>Actinomycetota</taxon>
        <taxon>Actinomycetes</taxon>
        <taxon>Mycobacteriales</taxon>
        <taxon>Corynebacteriaceae</taxon>
        <taxon>Corynebacterium</taxon>
    </lineage>
</organism>
<gene>
    <name evidence="2" type="ORF">I6J21_03210</name>
</gene>
<proteinExistence type="predicted"/>
<dbReference type="EMBL" id="CP069534">
    <property type="protein sequence ID" value="QRP71175.1"/>
    <property type="molecule type" value="Genomic_DNA"/>
</dbReference>
<keyword evidence="1" id="KW-1133">Transmembrane helix</keyword>
<reference evidence="2" key="1">
    <citation type="submission" date="2021-02" db="EMBL/GenBank/DDBJ databases">
        <title>FDA dAtabase for Regulatory Grade micrObial Sequences (FDA-ARGOS): Supporting development and validation of Infectious Disease Dx tests.</title>
        <authorList>
            <person name="Sproer C."/>
            <person name="Gronow S."/>
            <person name="Severitt S."/>
            <person name="Schroder I."/>
            <person name="Tallon L."/>
            <person name="Sadzewicz L."/>
            <person name="Zhao X."/>
            <person name="Boylan J."/>
            <person name="Ott S."/>
            <person name="Bowen H."/>
            <person name="Vavikolanu K."/>
            <person name="Mehta A."/>
            <person name="Aluvathingal J."/>
            <person name="Nadendla S."/>
            <person name="Lowell S."/>
            <person name="Myers T."/>
            <person name="Yan Y."/>
            <person name="Sichtig H."/>
        </authorList>
    </citation>
    <scope>NUCLEOTIDE SEQUENCE</scope>
    <source>
        <strain evidence="2">FDAARGOS_1191</strain>
    </source>
</reference>
<dbReference type="AlphaFoldDB" id="A0AAX1L9Y2"/>
<name>A0AAX1L9Y2_9CORY</name>
<keyword evidence="1" id="KW-0472">Membrane</keyword>
<sequence length="86" mass="9740">MNSTIRYAGLIVFGVAWVYCLVNNPTWAIFLLAIPVYFIITGFPTNKDLAFAQKYRKLNGPSADPAEVKKYREEHPGVVSPRQHTK</sequence>
<evidence type="ECO:0000256" key="1">
    <source>
        <dbReference type="SAM" id="Phobius"/>
    </source>
</evidence>
<feature type="transmembrane region" description="Helical" evidence="1">
    <location>
        <begin position="7"/>
        <end position="40"/>
    </location>
</feature>
<evidence type="ECO:0000313" key="3">
    <source>
        <dbReference type="Proteomes" id="UP000617681"/>
    </source>
</evidence>
<keyword evidence="1" id="KW-0812">Transmembrane</keyword>
<evidence type="ECO:0000313" key="2">
    <source>
        <dbReference type="EMBL" id="QRP71175.1"/>
    </source>
</evidence>
<dbReference type="RefSeq" id="WP_005394986.1">
    <property type="nucleotide sequence ID" value="NZ_CP069534.1"/>
</dbReference>
<dbReference type="Proteomes" id="UP000617681">
    <property type="component" value="Chromosome"/>
</dbReference>
<protein>
    <submittedName>
        <fullName evidence="2">Uncharacterized protein</fullName>
    </submittedName>
</protein>